<dbReference type="InterPro" id="IPR026444">
    <property type="entry name" value="Secre_tail"/>
</dbReference>
<evidence type="ECO:0000313" key="5">
    <source>
        <dbReference type="Proteomes" id="UP001500426"/>
    </source>
</evidence>
<feature type="signal peptide" evidence="2">
    <location>
        <begin position="1"/>
        <end position="21"/>
    </location>
</feature>
<gene>
    <name evidence="4" type="ORF">GCM10022388_05400</name>
</gene>
<dbReference type="RefSeq" id="WP_345090315.1">
    <property type="nucleotide sequence ID" value="NZ_BAABCS010000004.1"/>
</dbReference>
<dbReference type="Proteomes" id="UP001500426">
    <property type="component" value="Unassembled WGS sequence"/>
</dbReference>
<evidence type="ECO:0000313" key="4">
    <source>
        <dbReference type="EMBL" id="GAA4043294.1"/>
    </source>
</evidence>
<proteinExistence type="predicted"/>
<comment type="caution">
    <text evidence="4">The sequence shown here is derived from an EMBL/GenBank/DDBJ whole genome shotgun (WGS) entry which is preliminary data.</text>
</comment>
<feature type="chain" id="PRO_5047007453" evidence="2">
    <location>
        <begin position="22"/>
        <end position="625"/>
    </location>
</feature>
<evidence type="ECO:0000256" key="1">
    <source>
        <dbReference type="ARBA" id="ARBA00022729"/>
    </source>
</evidence>
<keyword evidence="5" id="KW-1185">Reference proteome</keyword>
<evidence type="ECO:0000256" key="2">
    <source>
        <dbReference type="SAM" id="SignalP"/>
    </source>
</evidence>
<name>A0ABP7UH95_9FLAO</name>
<dbReference type="Pfam" id="PF18962">
    <property type="entry name" value="Por_Secre_tail"/>
    <property type="match status" value="1"/>
</dbReference>
<organism evidence="4 5">
    <name type="scientific">Flavobacterium chungnamense</name>
    <dbReference type="NCBI Taxonomy" id="706182"/>
    <lineage>
        <taxon>Bacteria</taxon>
        <taxon>Pseudomonadati</taxon>
        <taxon>Bacteroidota</taxon>
        <taxon>Flavobacteriia</taxon>
        <taxon>Flavobacteriales</taxon>
        <taxon>Flavobacteriaceae</taxon>
        <taxon>Flavobacterium</taxon>
    </lineage>
</organism>
<sequence>MKKFIVLSFLVTSLFTSNLVAQIYVSNNSYVFNRGSLVYSRGNLELNGLNSNFYVRNEGQFLQGTTGSSTNTGAGKLSVFQEGTVNNFAYNYWCSPVGNASAASGNEDFGITMLNVPTTSTSSTPVTITSTSYNGVSNTGTLTIASYWIWRFLSSNGYFQWVQSAALSNISAGQGFTMKGVSGTDTTNPSEAVANNIGSAQRYDFRGKPNDGNITINVANAASTLTGNPYPSAIDLNLFLVGGPGPDLISGTGDDIPGNPNCDGTALFWEQDKTVNSHNIAQYRGGYGTYNGTTSIYSPATFYTYDLAGNQGSVFSNPNNVYQRRFSPIGQGFMVRGVANGTLQMRNVYRVYVKEGVANNSQFERSSDENSTVNYGFYDAIPNLAGVDYSQISKAPTPHFVVNTSLNSQAVRQIAIGFLPNAIDGVDLADSKFPEATENISTDMYLYLNNEPYVHSVTSFDINKRFPIGFKNINTGVSTYALKVNEFVNFDVQNVFLFDSLTGLYHDIKNNFYEVVLAPGEHNNRFEITFTDQLLAVTENNIEDLAIVQNNTNQLLTISNPNDLDLKTVVLFDITGKKIFDKVDLGTKTTYEFSTGSLSEGVYIVKIESTNGQSLGQKIIVERIK</sequence>
<keyword evidence="1 2" id="KW-0732">Signal</keyword>
<evidence type="ECO:0000259" key="3">
    <source>
        <dbReference type="Pfam" id="PF18962"/>
    </source>
</evidence>
<dbReference type="EMBL" id="BAABCS010000004">
    <property type="protein sequence ID" value="GAA4043294.1"/>
    <property type="molecule type" value="Genomic_DNA"/>
</dbReference>
<reference evidence="5" key="1">
    <citation type="journal article" date="2019" name="Int. J. Syst. Evol. Microbiol.">
        <title>The Global Catalogue of Microorganisms (GCM) 10K type strain sequencing project: providing services to taxonomists for standard genome sequencing and annotation.</title>
        <authorList>
            <consortium name="The Broad Institute Genomics Platform"/>
            <consortium name="The Broad Institute Genome Sequencing Center for Infectious Disease"/>
            <person name="Wu L."/>
            <person name="Ma J."/>
        </authorList>
    </citation>
    <scope>NUCLEOTIDE SEQUENCE [LARGE SCALE GENOMIC DNA]</scope>
    <source>
        <strain evidence="5">JCM 17068</strain>
    </source>
</reference>
<feature type="domain" description="Secretion system C-terminal sorting" evidence="3">
    <location>
        <begin position="552"/>
        <end position="621"/>
    </location>
</feature>
<protein>
    <submittedName>
        <fullName evidence="4">T9SS sorting signal type C domain-containing protein</fullName>
    </submittedName>
</protein>
<dbReference type="NCBIfam" id="TIGR04183">
    <property type="entry name" value="Por_Secre_tail"/>
    <property type="match status" value="1"/>
</dbReference>
<accession>A0ABP7UH95</accession>